<dbReference type="InterPro" id="IPR038720">
    <property type="entry name" value="YprB_RNase_H-like_dom"/>
</dbReference>
<evidence type="ECO:0000259" key="1">
    <source>
        <dbReference type="Pfam" id="PF13482"/>
    </source>
</evidence>
<dbReference type="GO" id="GO:0003676">
    <property type="term" value="F:nucleic acid binding"/>
    <property type="evidence" value="ECO:0007669"/>
    <property type="project" value="InterPro"/>
</dbReference>
<dbReference type="Pfam" id="PF13482">
    <property type="entry name" value="RNase_H_2"/>
    <property type="match status" value="1"/>
</dbReference>
<dbReference type="InterPro" id="IPR012337">
    <property type="entry name" value="RNaseH-like_sf"/>
</dbReference>
<dbReference type="AlphaFoldDB" id="A0A6M3L8L5"/>
<gene>
    <name evidence="2" type="ORF">MM415B02532_0007</name>
</gene>
<dbReference type="EMBL" id="MT142852">
    <property type="protein sequence ID" value="QJA89535.1"/>
    <property type="molecule type" value="Genomic_DNA"/>
</dbReference>
<organism evidence="2">
    <name type="scientific">viral metagenome</name>
    <dbReference type="NCBI Taxonomy" id="1070528"/>
    <lineage>
        <taxon>unclassified sequences</taxon>
        <taxon>metagenomes</taxon>
        <taxon>organismal metagenomes</taxon>
    </lineage>
</organism>
<protein>
    <submittedName>
        <fullName evidence="2">Putative RNase_H superfamily protein</fullName>
    </submittedName>
</protein>
<dbReference type="Gene3D" id="3.30.420.10">
    <property type="entry name" value="Ribonuclease H-like superfamily/Ribonuclease H"/>
    <property type="match status" value="1"/>
</dbReference>
<evidence type="ECO:0000313" key="2">
    <source>
        <dbReference type="EMBL" id="QJA89535.1"/>
    </source>
</evidence>
<sequence>MPIPKGREEEFCSAWDSAGHQEKLKLAEKYGVSYDTARHWRSDCQVVPTEEDEPKMQMTIEDILGHRPAINLDFVSFDLETSNLNADFSVILSAAIKPFGQDTIVFRADNYPAWKQGKRRNDKEIVQDIADELRKHAVVITHYGSDGRFDLPFLYAKMVKHGLPPLPTMFGIDSWKIARAKFKISSRRLANLGHFFDIGEKSGVDPNLWMEAVYDGSTEALDKIVAHNIVDVEVLEKLACLSFPYIKSIPRL</sequence>
<reference evidence="2" key="1">
    <citation type="submission" date="2020-03" db="EMBL/GenBank/DDBJ databases">
        <title>The deep terrestrial virosphere.</title>
        <authorList>
            <person name="Holmfeldt K."/>
            <person name="Nilsson E."/>
            <person name="Simone D."/>
            <person name="Lopez-Fernandez M."/>
            <person name="Wu X."/>
            <person name="de Brujin I."/>
            <person name="Lundin D."/>
            <person name="Andersson A."/>
            <person name="Bertilsson S."/>
            <person name="Dopson M."/>
        </authorList>
    </citation>
    <scope>NUCLEOTIDE SEQUENCE</scope>
    <source>
        <strain evidence="2">MM415B02532</strain>
    </source>
</reference>
<proteinExistence type="predicted"/>
<feature type="domain" description="YprB ribonuclease H-like" evidence="1">
    <location>
        <begin position="77"/>
        <end position="239"/>
    </location>
</feature>
<accession>A0A6M3L8L5</accession>
<dbReference type="InterPro" id="IPR036397">
    <property type="entry name" value="RNaseH_sf"/>
</dbReference>
<name>A0A6M3L8L5_9ZZZZ</name>
<dbReference type="SUPFAM" id="SSF53098">
    <property type="entry name" value="Ribonuclease H-like"/>
    <property type="match status" value="1"/>
</dbReference>